<dbReference type="PANTHER" id="PTHR43671:SF13">
    <property type="entry name" value="SERINE_THREONINE-PROTEIN KINASE NEK2"/>
    <property type="match status" value="1"/>
</dbReference>
<gene>
    <name evidence="9" type="ORF">HC235_06875</name>
</gene>
<evidence type="ECO:0000256" key="6">
    <source>
        <dbReference type="ARBA" id="ARBA00022840"/>
    </source>
</evidence>
<dbReference type="InterPro" id="IPR008271">
    <property type="entry name" value="Ser/Thr_kinase_AS"/>
</dbReference>
<evidence type="ECO:0000256" key="5">
    <source>
        <dbReference type="ARBA" id="ARBA00022777"/>
    </source>
</evidence>
<feature type="domain" description="Protein kinase" evidence="8">
    <location>
        <begin position="220"/>
        <end position="479"/>
    </location>
</feature>
<evidence type="ECO:0000256" key="1">
    <source>
        <dbReference type="ARBA" id="ARBA00010886"/>
    </source>
</evidence>
<feature type="transmembrane region" description="Helical" evidence="7">
    <location>
        <begin position="181"/>
        <end position="202"/>
    </location>
</feature>
<dbReference type="InterPro" id="IPR050660">
    <property type="entry name" value="NEK_Ser/Thr_kinase"/>
</dbReference>
<comment type="similarity">
    <text evidence="1">Belongs to the protein kinase superfamily. NEK Ser/Thr protein kinase family. NIMA subfamily.</text>
</comment>
<accession>A0A7L4PAB1</accession>
<keyword evidence="5 9" id="KW-0418">Kinase</keyword>
<dbReference type="RefSeq" id="WP_128867339.1">
    <property type="nucleotide sequence ID" value="NZ_JAPNUU010000041.1"/>
</dbReference>
<dbReference type="EC" id="2.7.11.1" evidence="2"/>
<dbReference type="CDD" id="cd14014">
    <property type="entry name" value="STKc_PknB_like"/>
    <property type="match status" value="1"/>
</dbReference>
<evidence type="ECO:0000256" key="2">
    <source>
        <dbReference type="ARBA" id="ARBA00012513"/>
    </source>
</evidence>
<dbReference type="SMART" id="SM00220">
    <property type="entry name" value="S_TKc"/>
    <property type="match status" value="1"/>
</dbReference>
<dbReference type="AlphaFoldDB" id="A0A7L4PAB1"/>
<evidence type="ECO:0000313" key="9">
    <source>
        <dbReference type="EMBL" id="NYR15662.1"/>
    </source>
</evidence>
<comment type="caution">
    <text evidence="9">The sequence shown here is derived from an EMBL/GenBank/DDBJ whole genome shotgun (WGS) entry which is preliminary data.</text>
</comment>
<dbReference type="PROSITE" id="PS00107">
    <property type="entry name" value="PROTEIN_KINASE_ATP"/>
    <property type="match status" value="1"/>
</dbReference>
<keyword evidence="7" id="KW-1133">Transmembrane helix</keyword>
<keyword evidence="7" id="KW-0812">Transmembrane</keyword>
<dbReference type="GO" id="GO:0004674">
    <property type="term" value="F:protein serine/threonine kinase activity"/>
    <property type="evidence" value="ECO:0007669"/>
    <property type="project" value="UniProtKB-KW"/>
</dbReference>
<dbReference type="Gene3D" id="1.10.510.10">
    <property type="entry name" value="Transferase(Phosphotransferase) domain 1"/>
    <property type="match status" value="1"/>
</dbReference>
<organism evidence="9 10">
    <name type="scientific">Pyrobaculum arsenaticum</name>
    <dbReference type="NCBI Taxonomy" id="121277"/>
    <lineage>
        <taxon>Archaea</taxon>
        <taxon>Thermoproteota</taxon>
        <taxon>Thermoprotei</taxon>
        <taxon>Thermoproteales</taxon>
        <taxon>Thermoproteaceae</taxon>
        <taxon>Pyrobaculum</taxon>
    </lineage>
</organism>
<keyword evidence="3" id="KW-0808">Transferase</keyword>
<keyword evidence="4" id="KW-0547">Nucleotide-binding</keyword>
<name>A0A7L4PAB1_9CREN</name>
<feature type="transmembrane region" description="Helical" evidence="7">
    <location>
        <begin position="222"/>
        <end position="239"/>
    </location>
</feature>
<dbReference type="EMBL" id="JAAVJF010000003">
    <property type="protein sequence ID" value="NYR15662.1"/>
    <property type="molecule type" value="Genomic_DNA"/>
</dbReference>
<dbReference type="PROSITE" id="PS00108">
    <property type="entry name" value="PROTEIN_KINASE_ST"/>
    <property type="match status" value="1"/>
</dbReference>
<dbReference type="GeneID" id="5054277"/>
<protein>
    <recommendedName>
        <fullName evidence="2">non-specific serine/threonine protein kinase</fullName>
        <ecNumber evidence="2">2.7.11.1</ecNumber>
    </recommendedName>
</protein>
<feature type="transmembrane region" description="Helical" evidence="7">
    <location>
        <begin position="7"/>
        <end position="24"/>
    </location>
</feature>
<dbReference type="InterPro" id="IPR017441">
    <property type="entry name" value="Protein_kinase_ATP_BS"/>
</dbReference>
<keyword evidence="7" id="KW-0472">Membrane</keyword>
<feature type="transmembrane region" description="Helical" evidence="7">
    <location>
        <begin position="148"/>
        <end position="174"/>
    </location>
</feature>
<evidence type="ECO:0000256" key="3">
    <source>
        <dbReference type="ARBA" id="ARBA00022679"/>
    </source>
</evidence>
<reference evidence="9 10" key="1">
    <citation type="journal article" date="2020" name="Nat. Commun.">
        <title>The structures of two archaeal type IV pili illuminate evolutionary relationships.</title>
        <authorList>
            <person name="Wang F."/>
            <person name="Baquero D.P."/>
            <person name="Su Z."/>
            <person name="Beltran L.C."/>
            <person name="Prangishvili D."/>
            <person name="Krupovic M."/>
            <person name="Egelman E.H."/>
        </authorList>
    </citation>
    <scope>NUCLEOTIDE SEQUENCE [LARGE SCALE GENOMIC DNA]</scope>
    <source>
        <strain evidence="9 10">2GA</strain>
    </source>
</reference>
<keyword evidence="9" id="KW-0723">Serine/threonine-protein kinase</keyword>
<keyword evidence="6" id="KW-0067">ATP-binding</keyword>
<feature type="transmembrane region" description="Helical" evidence="7">
    <location>
        <begin position="71"/>
        <end position="91"/>
    </location>
</feature>
<keyword evidence="10" id="KW-1185">Reference proteome</keyword>
<proteinExistence type="inferred from homology"/>
<dbReference type="GO" id="GO:0005524">
    <property type="term" value="F:ATP binding"/>
    <property type="evidence" value="ECO:0007669"/>
    <property type="project" value="UniProtKB-KW"/>
</dbReference>
<dbReference type="PANTHER" id="PTHR43671">
    <property type="entry name" value="SERINE/THREONINE-PROTEIN KINASE NEK"/>
    <property type="match status" value="1"/>
</dbReference>
<dbReference type="InterPro" id="IPR011009">
    <property type="entry name" value="Kinase-like_dom_sf"/>
</dbReference>
<dbReference type="PROSITE" id="PS50011">
    <property type="entry name" value="PROTEIN_KINASE_DOM"/>
    <property type="match status" value="1"/>
</dbReference>
<dbReference type="InterPro" id="IPR000719">
    <property type="entry name" value="Prot_kinase_dom"/>
</dbReference>
<dbReference type="SUPFAM" id="SSF56112">
    <property type="entry name" value="Protein kinase-like (PK-like)"/>
    <property type="match status" value="1"/>
</dbReference>
<evidence type="ECO:0000259" key="8">
    <source>
        <dbReference type="PROSITE" id="PS50011"/>
    </source>
</evidence>
<dbReference type="Pfam" id="PF00069">
    <property type="entry name" value="Pkinase"/>
    <property type="match status" value="1"/>
</dbReference>
<evidence type="ECO:0000313" key="10">
    <source>
        <dbReference type="Proteomes" id="UP000554766"/>
    </source>
</evidence>
<feature type="transmembrane region" description="Helical" evidence="7">
    <location>
        <begin position="124"/>
        <end position="142"/>
    </location>
</feature>
<evidence type="ECO:0000256" key="4">
    <source>
        <dbReference type="ARBA" id="ARBA00022741"/>
    </source>
</evidence>
<feature type="transmembrane region" description="Helical" evidence="7">
    <location>
        <begin position="30"/>
        <end position="59"/>
    </location>
</feature>
<evidence type="ECO:0000256" key="7">
    <source>
        <dbReference type="SAM" id="Phobius"/>
    </source>
</evidence>
<sequence length="485" mass="54829">MHHVADYLVAVFAVVLAVAGWFLYRHIVAIVWGIISFVLLLYSTGVIVALNTTLIALILLRAVYDRYRDQILLIFIILTIMKMVILTEYYINEKLVYIYYFIDGIFIVFSILIIYLYRFKPLKIERFMPILVLTSAFVYPEFTPVSVLAGTLAALIDVSFVLVALVAVVNFYYLTALGQHLSFLPPLVLIVSYIATYKRVLYLSVNPPIGWLYSWLGGRYKVIRLLGVGGFSYVLLVKFKKSMYAVKILRFADDQGAPLAGDENILYLFGQEMNRYLELKSDHVVRAYEVYLPAVGYKDIGQYMRNPPYILLEYMDGGTLRDLLRAKKRLPAGYVAELFRQLAQGLYDIHRRNIIHLDIKPENILFTKDRKVAKIGDMGIAKVAIGGRVQSSFMSPAYAAPEVKNGEASFSSDIYSLGCVIYEALTGINPNVFVENGYAIPPPSAYAADIPPWMDEIILKMLDLDPAKRPTVADLVSFIASIYGR</sequence>
<feature type="transmembrane region" description="Helical" evidence="7">
    <location>
        <begin position="97"/>
        <end position="117"/>
    </location>
</feature>
<dbReference type="Proteomes" id="UP000554766">
    <property type="component" value="Unassembled WGS sequence"/>
</dbReference>